<feature type="coiled-coil region" evidence="1">
    <location>
        <begin position="37"/>
        <end position="64"/>
    </location>
</feature>
<reference evidence="4 5" key="1">
    <citation type="submission" date="2020-08" db="EMBL/GenBank/DDBJ databases">
        <title>Genome sequence of Acidovorax monticola KACC 19171T.</title>
        <authorList>
            <person name="Hyun D.-W."/>
            <person name="Bae J.-W."/>
        </authorList>
    </citation>
    <scope>NUCLEOTIDE SEQUENCE [LARGE SCALE GENOMIC DNA]</scope>
    <source>
        <strain evidence="4 5">KACC 19171</strain>
    </source>
</reference>
<evidence type="ECO:0000313" key="5">
    <source>
        <dbReference type="Proteomes" id="UP000516057"/>
    </source>
</evidence>
<dbReference type="EMBL" id="CP060790">
    <property type="protein sequence ID" value="QNP57737.1"/>
    <property type="molecule type" value="Genomic_DNA"/>
</dbReference>
<sequence>MKPIFQRHGGALAASALGLTLALASVPGRAQPSQPSQAELAQKLEQLAAELADVKAQLAQLQSRQPQAAAAAGWNGPAGGAPAATAVATAAPAPAPEGPATVLTGYGEINYNRTTKSTDKTQLDLRRFVLGLQHRINDRTKIVGELEVEHAVTSASDPGEVALEQAYIEHQLTPVLAARGGLFLMPVGLLNENHEPTAFYGVERNFVETAIIPTTWREAGAQLVASFDNGLTLQGGISTGFDLTKWDATSAEGAESPWAPSTRRRPRPRPATSRGSVLRTGAACRACSWGRRCSAGTPPMARRASPAHASRWPTCTHAGRRGAGTCRPFTRAAASPTLIG</sequence>
<name>A0A7H0HB21_9BURK</name>
<feature type="region of interest" description="Disordered" evidence="2">
    <location>
        <begin position="251"/>
        <end position="277"/>
    </location>
</feature>
<gene>
    <name evidence="4" type="ORF">H9L24_11185</name>
</gene>
<feature type="chain" id="PRO_5028850389" description="Porin" evidence="3">
    <location>
        <begin position="31"/>
        <end position="340"/>
    </location>
</feature>
<dbReference type="SUPFAM" id="SSF56935">
    <property type="entry name" value="Porins"/>
    <property type="match status" value="1"/>
</dbReference>
<proteinExistence type="predicted"/>
<dbReference type="InterPro" id="IPR023614">
    <property type="entry name" value="Porin_dom_sf"/>
</dbReference>
<dbReference type="RefSeq" id="WP_187734740.1">
    <property type="nucleotide sequence ID" value="NZ_CP060790.1"/>
</dbReference>
<keyword evidence="1" id="KW-0175">Coiled coil</keyword>
<evidence type="ECO:0000256" key="1">
    <source>
        <dbReference type="SAM" id="Coils"/>
    </source>
</evidence>
<keyword evidence="3" id="KW-0732">Signal</keyword>
<evidence type="ECO:0008006" key="6">
    <source>
        <dbReference type="Google" id="ProtNLM"/>
    </source>
</evidence>
<dbReference type="KEGG" id="amon:H9L24_11185"/>
<evidence type="ECO:0000256" key="2">
    <source>
        <dbReference type="SAM" id="MobiDB-lite"/>
    </source>
</evidence>
<feature type="region of interest" description="Disordered" evidence="2">
    <location>
        <begin position="295"/>
        <end position="317"/>
    </location>
</feature>
<keyword evidence="5" id="KW-1185">Reference proteome</keyword>
<feature type="signal peptide" evidence="3">
    <location>
        <begin position="1"/>
        <end position="30"/>
    </location>
</feature>
<dbReference type="Proteomes" id="UP000516057">
    <property type="component" value="Chromosome"/>
</dbReference>
<protein>
    <recommendedName>
        <fullName evidence="6">Porin</fullName>
    </recommendedName>
</protein>
<evidence type="ECO:0000313" key="4">
    <source>
        <dbReference type="EMBL" id="QNP57737.1"/>
    </source>
</evidence>
<evidence type="ECO:0000256" key="3">
    <source>
        <dbReference type="SAM" id="SignalP"/>
    </source>
</evidence>
<dbReference type="Gene3D" id="2.40.160.10">
    <property type="entry name" value="Porin"/>
    <property type="match status" value="1"/>
</dbReference>
<dbReference type="AlphaFoldDB" id="A0A7H0HB21"/>
<accession>A0A7H0HB21</accession>
<organism evidence="4 5">
    <name type="scientific">Paenacidovorax monticola</name>
    <dbReference type="NCBI Taxonomy" id="1926868"/>
    <lineage>
        <taxon>Bacteria</taxon>
        <taxon>Pseudomonadati</taxon>
        <taxon>Pseudomonadota</taxon>
        <taxon>Betaproteobacteria</taxon>
        <taxon>Burkholderiales</taxon>
        <taxon>Comamonadaceae</taxon>
        <taxon>Paenacidovorax</taxon>
    </lineage>
</organism>